<dbReference type="GO" id="GO:0008270">
    <property type="term" value="F:zinc ion binding"/>
    <property type="evidence" value="ECO:0007669"/>
    <property type="project" value="InterPro"/>
</dbReference>
<dbReference type="SUPFAM" id="SSF51735">
    <property type="entry name" value="NAD(P)-binding Rossmann-fold domains"/>
    <property type="match status" value="1"/>
</dbReference>
<dbReference type="InterPro" id="IPR045306">
    <property type="entry name" value="SDH-like"/>
</dbReference>
<accession>B9R9I1</accession>
<dbReference type="Gene3D" id="3.90.180.10">
    <property type="entry name" value="Medium-chain alcohol dehydrogenases, catalytic domain"/>
    <property type="match status" value="1"/>
</dbReference>
<comment type="cofactor">
    <cofactor evidence="1 7">
        <name>Zn(2+)</name>
        <dbReference type="ChEBI" id="CHEBI:29105"/>
    </cofactor>
</comment>
<keyword evidence="4 7" id="KW-0862">Zinc</keyword>
<evidence type="ECO:0000256" key="5">
    <source>
        <dbReference type="ARBA" id="ARBA00023002"/>
    </source>
</evidence>
<dbReference type="PROSITE" id="PS00059">
    <property type="entry name" value="ADH_ZINC"/>
    <property type="match status" value="1"/>
</dbReference>
<dbReference type="Pfam" id="PF00107">
    <property type="entry name" value="ADH_zinc_N"/>
    <property type="match status" value="1"/>
</dbReference>
<dbReference type="Gene3D" id="3.40.50.720">
    <property type="entry name" value="NAD(P)-binding Rossmann-like Domain"/>
    <property type="match status" value="1"/>
</dbReference>
<evidence type="ECO:0000256" key="3">
    <source>
        <dbReference type="ARBA" id="ARBA00022723"/>
    </source>
</evidence>
<dbReference type="GO" id="GO:0003939">
    <property type="term" value="F:L-iditol 2-dehydrogenase (NAD+) activity"/>
    <property type="evidence" value="ECO:0007669"/>
    <property type="project" value="UniProtKB-EC"/>
</dbReference>
<organism evidence="9 10">
    <name type="scientific">Ricinus communis</name>
    <name type="common">Castor bean</name>
    <dbReference type="NCBI Taxonomy" id="3988"/>
    <lineage>
        <taxon>Eukaryota</taxon>
        <taxon>Viridiplantae</taxon>
        <taxon>Streptophyta</taxon>
        <taxon>Embryophyta</taxon>
        <taxon>Tracheophyta</taxon>
        <taxon>Spermatophyta</taxon>
        <taxon>Magnoliopsida</taxon>
        <taxon>eudicotyledons</taxon>
        <taxon>Gunneridae</taxon>
        <taxon>Pentapetalae</taxon>
        <taxon>rosids</taxon>
        <taxon>fabids</taxon>
        <taxon>Malpighiales</taxon>
        <taxon>Euphorbiaceae</taxon>
        <taxon>Acalyphoideae</taxon>
        <taxon>Acalypheae</taxon>
        <taxon>Ricinus</taxon>
    </lineage>
</organism>
<evidence type="ECO:0000313" key="9">
    <source>
        <dbReference type="EMBL" id="EEF51458.1"/>
    </source>
</evidence>
<evidence type="ECO:0000259" key="8">
    <source>
        <dbReference type="SMART" id="SM00829"/>
    </source>
</evidence>
<dbReference type="InterPro" id="IPR013149">
    <property type="entry name" value="ADH-like_C"/>
</dbReference>
<dbReference type="SUPFAM" id="SSF50129">
    <property type="entry name" value="GroES-like"/>
    <property type="match status" value="1"/>
</dbReference>
<keyword evidence="3 7" id="KW-0479">Metal-binding</keyword>
<dbReference type="EC" id="1.1.1.14" evidence="9"/>
<dbReference type="FunFam" id="3.40.50.720:FF:000068">
    <property type="entry name" value="Sorbitol dehydrogenase"/>
    <property type="match status" value="1"/>
</dbReference>
<feature type="domain" description="Enoyl reductase (ER)" evidence="8">
    <location>
        <begin position="22"/>
        <end position="324"/>
    </location>
</feature>
<evidence type="ECO:0000256" key="7">
    <source>
        <dbReference type="RuleBase" id="RU361277"/>
    </source>
</evidence>
<dbReference type="PANTHER" id="PTHR43161:SF17">
    <property type="entry name" value="L-IDONATE 5-DEHYDROGENASE"/>
    <property type="match status" value="1"/>
</dbReference>
<evidence type="ECO:0000313" key="10">
    <source>
        <dbReference type="Proteomes" id="UP000008311"/>
    </source>
</evidence>
<proteinExistence type="inferred from homology"/>
<dbReference type="EMBL" id="EQ973773">
    <property type="protein sequence ID" value="EEF51458.1"/>
    <property type="molecule type" value="Genomic_DNA"/>
</dbReference>
<dbReference type="InParanoid" id="B9R9I1"/>
<dbReference type="InterPro" id="IPR002328">
    <property type="entry name" value="ADH_Zn_CS"/>
</dbReference>
<dbReference type="InterPro" id="IPR011032">
    <property type="entry name" value="GroES-like_sf"/>
</dbReference>
<evidence type="ECO:0000256" key="6">
    <source>
        <dbReference type="ARBA" id="ARBA00023027"/>
    </source>
</evidence>
<dbReference type="eggNOG" id="KOG0024">
    <property type="taxonomic scope" value="Eukaryota"/>
</dbReference>
<gene>
    <name evidence="9" type="ORF">RCOM_1497750</name>
</gene>
<reference evidence="10" key="1">
    <citation type="journal article" date="2010" name="Nat. Biotechnol.">
        <title>Draft genome sequence of the oilseed species Ricinus communis.</title>
        <authorList>
            <person name="Chan A.P."/>
            <person name="Crabtree J."/>
            <person name="Zhao Q."/>
            <person name="Lorenzi H."/>
            <person name="Orvis J."/>
            <person name="Puiu D."/>
            <person name="Melake-Berhan A."/>
            <person name="Jones K.M."/>
            <person name="Redman J."/>
            <person name="Chen G."/>
            <person name="Cahoon E.B."/>
            <person name="Gedil M."/>
            <person name="Stanke M."/>
            <person name="Haas B.J."/>
            <person name="Wortman J.R."/>
            <person name="Fraser-Liggett C.M."/>
            <person name="Ravel J."/>
            <person name="Rabinowicz P.D."/>
        </authorList>
    </citation>
    <scope>NUCLEOTIDE SEQUENCE [LARGE SCALE GENOMIC DNA]</scope>
    <source>
        <strain evidence="10">cv. Hale</strain>
    </source>
</reference>
<dbReference type="InterPro" id="IPR036291">
    <property type="entry name" value="NAD(P)-bd_dom_sf"/>
</dbReference>
<dbReference type="SMART" id="SM00829">
    <property type="entry name" value="PKS_ER"/>
    <property type="match status" value="1"/>
</dbReference>
<dbReference type="CDD" id="cd05285">
    <property type="entry name" value="sorbitol_DH"/>
    <property type="match status" value="1"/>
</dbReference>
<comment type="similarity">
    <text evidence="2 7">Belongs to the zinc-containing alcohol dehydrogenase family.</text>
</comment>
<name>B9R9I1_RICCO</name>
<dbReference type="InterPro" id="IPR020843">
    <property type="entry name" value="ER"/>
</dbReference>
<keyword evidence="5 9" id="KW-0560">Oxidoreductase</keyword>
<keyword evidence="6" id="KW-0520">NAD</keyword>
<dbReference type="Pfam" id="PF08240">
    <property type="entry name" value="ADH_N"/>
    <property type="match status" value="1"/>
</dbReference>
<dbReference type="Proteomes" id="UP000008311">
    <property type="component" value="Unassembled WGS sequence"/>
</dbReference>
<dbReference type="AlphaFoldDB" id="B9R9I1"/>
<dbReference type="STRING" id="3988.B9R9I1"/>
<dbReference type="InterPro" id="IPR013154">
    <property type="entry name" value="ADH-like_N"/>
</dbReference>
<dbReference type="PANTHER" id="PTHR43161">
    <property type="entry name" value="SORBITOL DEHYDROGENASE"/>
    <property type="match status" value="1"/>
</dbReference>
<evidence type="ECO:0000256" key="2">
    <source>
        <dbReference type="ARBA" id="ARBA00008072"/>
    </source>
</evidence>
<evidence type="ECO:0000256" key="4">
    <source>
        <dbReference type="ARBA" id="ARBA00022833"/>
    </source>
</evidence>
<protein>
    <submittedName>
        <fullName evidence="9">Alcohol dehydrogenase, putative</fullName>
        <ecNumber evidence="9">1.1.1.14</ecNumber>
    </submittedName>
</protein>
<keyword evidence="10" id="KW-1185">Reference proteome</keyword>
<sequence length="326" mass="34523">MEHDGGSGDEEEEDNKAAWLLGIKTLKIQPYHLPPLGPHDVKVRIKALGICGSDVHHFKTMRCANFIVKKPMVIGHECAGVIEEVGSGVKSLAVGDRVALEPGISCRRCNLCKDGRYNLCPEMKLFGSPPTNGALANKVVHPANLCFKLPENVSMEEGAMCEPLSVGVHACRRAKIGPETNILIIGAGPIGLITLLAARAFGAPRVVIVDVDDGRLSIAKNLAADEIIKVSTNTEDVDQEVTTIQNAMGSGINVSFDCVGYKKTMSTALNATRSGGKVCLIGLASSEMTLPLTPAAARFGFSQEEVEEAFEISAGGGAAIKVMFNL</sequence>
<evidence type="ECO:0000256" key="1">
    <source>
        <dbReference type="ARBA" id="ARBA00001947"/>
    </source>
</evidence>